<evidence type="ECO:0000313" key="7">
    <source>
        <dbReference type="EMBL" id="PKU25892.1"/>
    </source>
</evidence>
<evidence type="ECO:0000256" key="3">
    <source>
        <dbReference type="ARBA" id="ARBA00022827"/>
    </source>
</evidence>
<comment type="caution">
    <text evidence="7">The sequence shown here is derived from an EMBL/GenBank/DDBJ whole genome shotgun (WGS) entry which is preliminary data.</text>
</comment>
<proteinExistence type="inferred from homology"/>
<dbReference type="InterPro" id="IPR036188">
    <property type="entry name" value="FAD/NAD-bd_sf"/>
</dbReference>
<dbReference type="Proteomes" id="UP000233293">
    <property type="component" value="Unassembled WGS sequence"/>
</dbReference>
<keyword evidence="4" id="KW-0560">Oxidoreductase</keyword>
<dbReference type="PANTHER" id="PTHR43104:SF4">
    <property type="entry name" value="L-2-HYDROXYGLUTARATE DEHYDROGENASE, MITOCHONDRIAL"/>
    <property type="match status" value="1"/>
</dbReference>
<keyword evidence="3" id="KW-0274">FAD</keyword>
<evidence type="ECO:0000256" key="5">
    <source>
        <dbReference type="ARBA" id="ARBA00037941"/>
    </source>
</evidence>
<protein>
    <submittedName>
        <fullName evidence="7">FAD-dependent oxidoreductase</fullName>
    </submittedName>
</protein>
<keyword evidence="2" id="KW-0285">Flavoprotein</keyword>
<dbReference type="Pfam" id="PF01266">
    <property type="entry name" value="DAO"/>
    <property type="match status" value="1"/>
</dbReference>
<evidence type="ECO:0000259" key="6">
    <source>
        <dbReference type="Pfam" id="PF01266"/>
    </source>
</evidence>
<evidence type="ECO:0000256" key="1">
    <source>
        <dbReference type="ARBA" id="ARBA00001974"/>
    </source>
</evidence>
<sequence>MTERLDCAVIGAGVIGLAIARALALAGHEVIVLEAEDAIGTGTSSRNSEVLHAGMYYPAGSLKARLCVKGNAMLRGYLAERRVDHKMLGKLIVATDTEEEAQLDAILAKGQTNGVERLNRLSAAQAHALEPAVRCTAALHSPLTGIIDTHGYMLVLQGDIEAAGGIVALKSPVLRGEISDKGILLSVGGDEPSQVLCGRVVNAGGLGAQAIGASFAGLSPETVPPLYLCKGNYFLLGGRVPFSRLVYPTPQSAGLGVHFTLDLAGQGRFGPDVEWVDEAHYEVDARRGDGFYAAIRRYWPDLKDDALRPGFAGIRTKLKPQGQTASDFLIQGPADHGVDGLVNLYGMESPGLTASLAIGAHVAELLQ</sequence>
<name>A0A2N3PZQ9_9PROT</name>
<dbReference type="OrthoDB" id="9801699at2"/>
<dbReference type="Gene3D" id="3.30.9.10">
    <property type="entry name" value="D-Amino Acid Oxidase, subunit A, domain 2"/>
    <property type="match status" value="1"/>
</dbReference>
<dbReference type="EMBL" id="PIUM01000003">
    <property type="protein sequence ID" value="PKU25892.1"/>
    <property type="molecule type" value="Genomic_DNA"/>
</dbReference>
<evidence type="ECO:0000256" key="4">
    <source>
        <dbReference type="ARBA" id="ARBA00023002"/>
    </source>
</evidence>
<gene>
    <name evidence="7" type="ORF">CWS72_04900</name>
</gene>
<dbReference type="AlphaFoldDB" id="A0A2N3PZQ9"/>
<dbReference type="PANTHER" id="PTHR43104">
    <property type="entry name" value="L-2-HYDROXYGLUTARATE DEHYDROGENASE, MITOCHONDRIAL"/>
    <property type="match status" value="1"/>
</dbReference>
<accession>A0A2N3PZQ9</accession>
<dbReference type="Gene3D" id="3.50.50.60">
    <property type="entry name" value="FAD/NAD(P)-binding domain"/>
    <property type="match status" value="1"/>
</dbReference>
<reference evidence="8" key="1">
    <citation type="submission" date="2017-12" db="EMBL/GenBank/DDBJ databases">
        <title>Draft genome sequence of Telmatospirillum siberiense 26-4b1T, an acidotolerant peatland alphaproteobacterium potentially involved in sulfur cycling.</title>
        <authorList>
            <person name="Hausmann B."/>
            <person name="Pjevac P."/>
            <person name="Schreck K."/>
            <person name="Herbold C.W."/>
            <person name="Daims H."/>
            <person name="Wagner M."/>
            <person name="Pester M."/>
            <person name="Loy A."/>
        </authorList>
    </citation>
    <scope>NUCLEOTIDE SEQUENCE [LARGE SCALE GENOMIC DNA]</scope>
    <source>
        <strain evidence="8">26-4b1</strain>
    </source>
</reference>
<evidence type="ECO:0000256" key="2">
    <source>
        <dbReference type="ARBA" id="ARBA00022630"/>
    </source>
</evidence>
<dbReference type="GO" id="GO:0047545">
    <property type="term" value="F:(S)-2-hydroxyglutarate dehydrogenase activity"/>
    <property type="evidence" value="ECO:0007669"/>
    <property type="project" value="TreeGrafter"/>
</dbReference>
<dbReference type="InterPro" id="IPR006076">
    <property type="entry name" value="FAD-dep_OxRdtase"/>
</dbReference>
<feature type="domain" description="FAD dependent oxidoreductase" evidence="6">
    <location>
        <begin position="6"/>
        <end position="365"/>
    </location>
</feature>
<organism evidence="7 8">
    <name type="scientific">Telmatospirillum siberiense</name>
    <dbReference type="NCBI Taxonomy" id="382514"/>
    <lineage>
        <taxon>Bacteria</taxon>
        <taxon>Pseudomonadati</taxon>
        <taxon>Pseudomonadota</taxon>
        <taxon>Alphaproteobacteria</taxon>
        <taxon>Rhodospirillales</taxon>
        <taxon>Rhodospirillaceae</taxon>
        <taxon>Telmatospirillum</taxon>
    </lineage>
</organism>
<comment type="cofactor">
    <cofactor evidence="1">
        <name>FAD</name>
        <dbReference type="ChEBI" id="CHEBI:57692"/>
    </cofactor>
</comment>
<comment type="similarity">
    <text evidence="5">Belongs to the L2HGDH family.</text>
</comment>
<evidence type="ECO:0000313" key="8">
    <source>
        <dbReference type="Proteomes" id="UP000233293"/>
    </source>
</evidence>
<dbReference type="SUPFAM" id="SSF51905">
    <property type="entry name" value="FAD/NAD(P)-binding domain"/>
    <property type="match status" value="1"/>
</dbReference>
<keyword evidence="8" id="KW-1185">Reference proteome</keyword>
<dbReference type="RefSeq" id="WP_101249437.1">
    <property type="nucleotide sequence ID" value="NZ_PIUM01000003.1"/>
</dbReference>